<keyword evidence="5" id="KW-1185">Reference proteome</keyword>
<dbReference type="Proteomes" id="UP001162880">
    <property type="component" value="Unassembled WGS sequence"/>
</dbReference>
<gene>
    <name evidence="4" type="ORF">MTR64_06845</name>
</gene>
<name>A0ABT0B0G0_9SPHN</name>
<evidence type="ECO:0000256" key="2">
    <source>
        <dbReference type="PROSITE-ProRule" id="PRU00335"/>
    </source>
</evidence>
<dbReference type="SUPFAM" id="SSF46689">
    <property type="entry name" value="Homeodomain-like"/>
    <property type="match status" value="1"/>
</dbReference>
<dbReference type="Gene3D" id="1.10.357.10">
    <property type="entry name" value="Tetracycline Repressor, domain 2"/>
    <property type="match status" value="1"/>
</dbReference>
<feature type="domain" description="HTH tetR-type" evidence="3">
    <location>
        <begin position="10"/>
        <end position="70"/>
    </location>
</feature>
<accession>A0ABT0B0G0</accession>
<protein>
    <submittedName>
        <fullName evidence="4">TetR/AcrR family transcriptional regulator</fullName>
    </submittedName>
</protein>
<evidence type="ECO:0000256" key="1">
    <source>
        <dbReference type="ARBA" id="ARBA00023125"/>
    </source>
</evidence>
<evidence type="ECO:0000313" key="5">
    <source>
        <dbReference type="Proteomes" id="UP001162880"/>
    </source>
</evidence>
<sequence length="188" mass="20374">MTQPKKRDSEATRARILAAAKRAFSTTGYSHTGIREVASLAGTSSTLVLRYFGSKIGLFEAALRDAMRTAEILQPPLTEFATSLADVLRTDPGATDPMLMIAMASGEREAAELAARVFTELTIIPVGETLGGPDGKERALQMSILAIGFVFFMKHLPLTVFGKQETARICDWFTRSVLDVIEPHSPGD</sequence>
<dbReference type="PANTHER" id="PTHR30055">
    <property type="entry name" value="HTH-TYPE TRANSCRIPTIONAL REGULATOR RUTR"/>
    <property type="match status" value="1"/>
</dbReference>
<dbReference type="PRINTS" id="PR00455">
    <property type="entry name" value="HTHTETR"/>
</dbReference>
<dbReference type="RefSeq" id="WP_243992144.1">
    <property type="nucleotide sequence ID" value="NZ_JALHLE010000007.1"/>
</dbReference>
<dbReference type="EMBL" id="JALHLE010000007">
    <property type="protein sequence ID" value="MCJ2178274.1"/>
    <property type="molecule type" value="Genomic_DNA"/>
</dbReference>
<dbReference type="PANTHER" id="PTHR30055:SF235">
    <property type="entry name" value="TRANSCRIPTIONAL REGULATORY PROTEIN"/>
    <property type="match status" value="1"/>
</dbReference>
<proteinExistence type="predicted"/>
<dbReference type="Pfam" id="PF00440">
    <property type="entry name" value="TetR_N"/>
    <property type="match status" value="1"/>
</dbReference>
<comment type="caution">
    <text evidence="4">The sequence shown here is derived from an EMBL/GenBank/DDBJ whole genome shotgun (WGS) entry which is preliminary data.</text>
</comment>
<organism evidence="4 5">
    <name type="scientific">Novosphingobium album</name>
    <name type="common">ex Hu et al. 2023</name>
    <dbReference type="NCBI Taxonomy" id="2930093"/>
    <lineage>
        <taxon>Bacteria</taxon>
        <taxon>Pseudomonadati</taxon>
        <taxon>Pseudomonadota</taxon>
        <taxon>Alphaproteobacteria</taxon>
        <taxon>Sphingomonadales</taxon>
        <taxon>Sphingomonadaceae</taxon>
        <taxon>Novosphingobium</taxon>
    </lineage>
</organism>
<dbReference type="Pfam" id="PF17920">
    <property type="entry name" value="TetR_C_16"/>
    <property type="match status" value="1"/>
</dbReference>
<keyword evidence="1 2" id="KW-0238">DNA-binding</keyword>
<dbReference type="InterPro" id="IPR050109">
    <property type="entry name" value="HTH-type_TetR-like_transc_reg"/>
</dbReference>
<feature type="DNA-binding region" description="H-T-H motif" evidence="2">
    <location>
        <begin position="33"/>
        <end position="52"/>
    </location>
</feature>
<dbReference type="InterPro" id="IPR041678">
    <property type="entry name" value="TetR_C_16"/>
</dbReference>
<evidence type="ECO:0000259" key="3">
    <source>
        <dbReference type="PROSITE" id="PS50977"/>
    </source>
</evidence>
<reference evidence="4" key="1">
    <citation type="submission" date="2022-03" db="EMBL/GenBank/DDBJ databases">
        <title>Identification of a novel bacterium isolated from mangrove sediments.</title>
        <authorList>
            <person name="Pan X."/>
        </authorList>
    </citation>
    <scope>NUCLEOTIDE SEQUENCE</scope>
    <source>
        <strain evidence="4">B2580</strain>
    </source>
</reference>
<dbReference type="PROSITE" id="PS50977">
    <property type="entry name" value="HTH_TETR_2"/>
    <property type="match status" value="1"/>
</dbReference>
<dbReference type="InterPro" id="IPR001647">
    <property type="entry name" value="HTH_TetR"/>
</dbReference>
<dbReference type="InterPro" id="IPR009057">
    <property type="entry name" value="Homeodomain-like_sf"/>
</dbReference>
<evidence type="ECO:0000313" key="4">
    <source>
        <dbReference type="EMBL" id="MCJ2178274.1"/>
    </source>
</evidence>